<organism evidence="12 13">
    <name type="scientific">Paramuricea clavata</name>
    <name type="common">Red gorgonian</name>
    <name type="synonym">Violescent sea-whip</name>
    <dbReference type="NCBI Taxonomy" id="317549"/>
    <lineage>
        <taxon>Eukaryota</taxon>
        <taxon>Metazoa</taxon>
        <taxon>Cnidaria</taxon>
        <taxon>Anthozoa</taxon>
        <taxon>Octocorallia</taxon>
        <taxon>Malacalcyonacea</taxon>
        <taxon>Plexauridae</taxon>
        <taxon>Paramuricea</taxon>
    </lineage>
</organism>
<feature type="transmembrane region" description="Helical" evidence="9">
    <location>
        <begin position="1629"/>
        <end position="1653"/>
    </location>
</feature>
<dbReference type="GO" id="GO:0016020">
    <property type="term" value="C:membrane"/>
    <property type="evidence" value="ECO:0007669"/>
    <property type="project" value="UniProtKB-SubCell"/>
</dbReference>
<evidence type="ECO:0000259" key="11">
    <source>
        <dbReference type="PROSITE" id="PS51111"/>
    </source>
</evidence>
<dbReference type="InterPro" id="IPR000203">
    <property type="entry name" value="GPS"/>
</dbReference>
<evidence type="ECO:0000256" key="1">
    <source>
        <dbReference type="ARBA" id="ARBA00004141"/>
    </source>
</evidence>
<dbReference type="Pfam" id="PF20519">
    <property type="entry name" value="Polycystin_dom"/>
    <property type="match status" value="2"/>
</dbReference>
<dbReference type="EMBL" id="CACRXK020006275">
    <property type="protein sequence ID" value="CAB4008928.1"/>
    <property type="molecule type" value="Genomic_DNA"/>
</dbReference>
<dbReference type="InterPro" id="IPR002859">
    <property type="entry name" value="PKD/REJ-like"/>
</dbReference>
<feature type="region of interest" description="Disordered" evidence="8">
    <location>
        <begin position="1966"/>
        <end position="1988"/>
    </location>
</feature>
<dbReference type="GO" id="GO:0005262">
    <property type="term" value="F:calcium channel activity"/>
    <property type="evidence" value="ECO:0007669"/>
    <property type="project" value="TreeGrafter"/>
</dbReference>
<dbReference type="Pfam" id="PF01825">
    <property type="entry name" value="GPS"/>
    <property type="match status" value="1"/>
</dbReference>
<dbReference type="Gene3D" id="2.60.60.20">
    <property type="entry name" value="PLAT/LH2 domain"/>
    <property type="match status" value="1"/>
</dbReference>
<dbReference type="Pfam" id="PF01477">
    <property type="entry name" value="PLAT"/>
    <property type="match status" value="1"/>
</dbReference>
<feature type="transmembrane region" description="Helical" evidence="9">
    <location>
        <begin position="1081"/>
        <end position="1103"/>
    </location>
</feature>
<dbReference type="InterPro" id="IPR046791">
    <property type="entry name" value="Polycystin_dom"/>
</dbReference>
<sequence>MIQKKTYVILLVVSTSHPEFGIRQAMTTIFFRVESGIPPQLQTSCSKNCKDKIISDEKTILQSECSAFCSGELTFSWSLYCYDDINTPEPLNLSSLHEVPQSEFQDMVYNPINELDLAIKPYSLQPGKKYTLAFRATRPTGTLGELRTTLLVNSPPAGGTCAVSPSSGIALSTNFTFTCDGWTDPESPLTYEFSYGNNQTETLFHFRTIASGTKFSLVDWLPAGEESSNYTLTVTAKVKDSYGSSSIEQFMIQVRPLPQEELNATKLNDLFAEHLANGDTLAALSLASLLSSTMNTLGFGSTTSPEQVREEMLTSLSGLKPQDMSASMQVSGSLSHLVGGPDQMTPKAQDAALTVTESIVEKMKSLVEDDEGFKNVKSTATNILGSLGSMNSGSSKDSGSLPQNKTVTAVNAQRTIDVVGQLQGILLDYLVTNEGPNIVKTETLSISAEKISANAFGEKESTLKKGRFKPPSAAAFGLGDVLSNPNNSFLQMQPIDVKVALFDKNPFSWDNTSQSVTSNVMDIVVESQSLNVSSSNLTEDIAVTIPRDPTQFVDGNNSFYLKPHEMNSTSRTKDYMKFHCFTRRSNYTAMNFEIKPEDLGIHINVFLKKGGKPDAKTGDYEFAYKLPDVSTCKVGNDSVHTSQSQSGFDETVHIDPSKCAKDPYTVFVSNVDFNGTGEYCFGVQHTELFHNETYPDPESTFSSRNRRSVSCEVGARRVRRSCVIIPPAPPKPTDSPGKMNILVADNLGFDGKFFYPNQTPNYNLTMFESSCIFWDVVNETWKGEGCRVALGTNREKILCLCNHLTSFGSDLLVAPNPIDFDSVFSNFGSLAENVAVLALISTILGVYIIGVIWARRADKRDLLMIGPTVIQKGKGNYCYLITTATGSRQSAGTTARVVFTMSGDQGETLPVWLHDRERPCFERGQTNSFVIAYPHGVGDLSYVQIWHDNSGSSPSWYLSRFTVKDLQTGTTWKLVCENWLAVESEDGKVCRLLPVANEQELTNFNHVFSKKALTGLADGHIWFSIVSRPPTSNFTRVQRLSCALCLLCCTMITSAMFYNMGGQGPSPFAVHIGSLVIDLKPFVIGLQSSVIIVPVNVLIVQIFRNLRPKKEKPQRTSVYEVEKDEHGREKDEDLARKEEDIVHGVQIENQNPPKGKLPYCFIYPAYAICYLASAASIFFTLLYSIQWGKETSTEWVIAMVTSFFQSVLLLQPIKVVLAAVVFALCVKSASDSEEERYDEGLVIRKPDQGKQVAANNLAELERKMEAIGKPLGKLKRYYSPPDPARLRKAREKRLKELKMNAALKEIFAFFVFLILLMDVAQYHRHPDTFLLTKTLYETFEEVDGYGIDLAAISDGDSLWMWSRETLVPGLYANEWYNGKKIEKGWLANTEDYLVGVPRVRLVRVEEDSCPVSSYFKDIIPHCYSGYSVTSEDDDNYGVGWEPLTSETSRKRRDVAGPETETEWTKLLASGSEMEHSRVEIRHKRGLDPIMGGASGKNRRKKKRLLASSKPKEYRVNDNALLPDGRVLSCLERWDHQSMIDLRGFPYWGTITMYSGSGYVANLGYDQVTAYTVVADLHSNGWLDVQTRAVFVEFTVYNANTNLFGILSYFVEFSPSSMVVTTSQYQVARFYLHLTGGQTLAHVLVIFFMMYFLYREGKLVYKQRCAYFKGFWNWIEVILVVCEFLLIVLFLARLFEVDRNLLQLRENPNDYVGFQYAGNADALMTYILGVLVFFYILRFLRLLRFNKNFLVIGKTFQRITAPILSFCLPFIAGFFAFALLAFAVFGSELEDYSSFIRTMVTQFSMTLGDFDFEAIFMVNPTVATLYFFSFIGLNVMVLMNMFIAIINDSFAEVQEETANIQNELEIVDYVAARITRGFKETFHRGKVVPVKKKRSKKHKRKSRKQLPPYEQMYTELDLRVEKLELFVDIIDRSMEVDEMEEKRFCSVPEDKQQDLYFRLLCSMESALDDSEDELSDSETESEEEMTNGQ</sequence>
<keyword evidence="4" id="KW-0732">Signal</keyword>
<feature type="domain" description="REJ" evidence="11">
    <location>
        <begin position="1"/>
        <end position="193"/>
    </location>
</feature>
<dbReference type="InterPro" id="IPR001024">
    <property type="entry name" value="PLAT/LH2_dom"/>
</dbReference>
<feature type="transmembrane region" description="Helical" evidence="9">
    <location>
        <begin position="1673"/>
        <end position="1694"/>
    </location>
</feature>
<evidence type="ECO:0000256" key="5">
    <source>
        <dbReference type="ARBA" id="ARBA00022989"/>
    </source>
</evidence>
<dbReference type="OrthoDB" id="5964820at2759"/>
<reference evidence="12" key="1">
    <citation type="submission" date="2020-04" db="EMBL/GenBank/DDBJ databases">
        <authorList>
            <person name="Alioto T."/>
            <person name="Alioto T."/>
            <person name="Gomez Garrido J."/>
        </authorList>
    </citation>
    <scope>NUCLEOTIDE SEQUENCE</scope>
    <source>
        <strain evidence="12">A484AB</strain>
    </source>
</reference>
<dbReference type="Pfam" id="PF08016">
    <property type="entry name" value="PKD_channel"/>
    <property type="match status" value="1"/>
</dbReference>
<dbReference type="Gene3D" id="2.60.220.50">
    <property type="match status" value="1"/>
</dbReference>
<gene>
    <name evidence="12" type="ORF">PACLA_8A058160</name>
</gene>
<evidence type="ECO:0000256" key="7">
    <source>
        <dbReference type="PROSITE-ProRule" id="PRU00152"/>
    </source>
</evidence>
<evidence type="ECO:0000256" key="2">
    <source>
        <dbReference type="ARBA" id="ARBA00007200"/>
    </source>
</evidence>
<dbReference type="InterPro" id="IPR013122">
    <property type="entry name" value="PKD1_2_channel"/>
</dbReference>
<keyword evidence="13" id="KW-1185">Reference proteome</keyword>
<dbReference type="PANTHER" id="PTHR10877">
    <property type="entry name" value="POLYCYSTIN FAMILY MEMBER"/>
    <property type="match status" value="1"/>
</dbReference>
<evidence type="ECO:0000313" key="12">
    <source>
        <dbReference type="EMBL" id="CAB4008928.1"/>
    </source>
</evidence>
<feature type="transmembrane region" description="Helical" evidence="9">
    <location>
        <begin position="1161"/>
        <end position="1183"/>
    </location>
</feature>
<proteinExistence type="inferred from homology"/>
<feature type="transmembrane region" description="Helical" evidence="9">
    <location>
        <begin position="1722"/>
        <end position="1739"/>
    </location>
</feature>
<name>A0A7D9EI06_PARCT</name>
<feature type="transmembrane region" description="Helical" evidence="9">
    <location>
        <begin position="1760"/>
        <end position="1784"/>
    </location>
</feature>
<keyword evidence="6 9" id="KW-0472">Membrane</keyword>
<evidence type="ECO:0000256" key="6">
    <source>
        <dbReference type="ARBA" id="ARBA00023136"/>
    </source>
</evidence>
<dbReference type="PANTHER" id="PTHR10877:SF150">
    <property type="entry name" value="REJ DOMAIN-CONTAINING PROTEIN"/>
    <property type="match status" value="1"/>
</dbReference>
<feature type="domain" description="PLAT" evidence="10">
    <location>
        <begin position="877"/>
        <end position="994"/>
    </location>
</feature>
<dbReference type="Gene3D" id="1.10.287.70">
    <property type="match status" value="1"/>
</dbReference>
<dbReference type="SUPFAM" id="SSF81324">
    <property type="entry name" value="Voltage-gated potassium channels"/>
    <property type="match status" value="1"/>
</dbReference>
<dbReference type="SMART" id="SM00308">
    <property type="entry name" value="LH2"/>
    <property type="match status" value="1"/>
</dbReference>
<evidence type="ECO:0000256" key="4">
    <source>
        <dbReference type="ARBA" id="ARBA00022729"/>
    </source>
</evidence>
<protein>
    <submittedName>
        <fullName evidence="12">Polycystic kidney disease 1-like 2</fullName>
    </submittedName>
</protein>
<comment type="caution">
    <text evidence="12">The sequence shown here is derived from an EMBL/GenBank/DDBJ whole genome shotgun (WGS) entry which is preliminary data.</text>
</comment>
<dbReference type="InterPro" id="IPR036392">
    <property type="entry name" value="PLAT/LH2_dom_sf"/>
</dbReference>
<comment type="subcellular location">
    <subcellularLocation>
        <location evidence="1">Membrane</location>
        <topology evidence="1">Multi-pass membrane protein</topology>
    </subcellularLocation>
</comment>
<dbReference type="Pfam" id="PF02010">
    <property type="entry name" value="REJ"/>
    <property type="match status" value="1"/>
</dbReference>
<dbReference type="SUPFAM" id="SSF49723">
    <property type="entry name" value="Lipase/lipooxygenase domain (PLAT/LH2 domain)"/>
    <property type="match status" value="1"/>
</dbReference>
<dbReference type="InterPro" id="IPR046338">
    <property type="entry name" value="GAIN_dom_sf"/>
</dbReference>
<keyword evidence="5 9" id="KW-1133">Transmembrane helix</keyword>
<feature type="compositionally biased region" description="Basic and acidic residues" evidence="8">
    <location>
        <begin position="1120"/>
        <end position="1133"/>
    </location>
</feature>
<dbReference type="PROSITE" id="PS51111">
    <property type="entry name" value="REJ"/>
    <property type="match status" value="1"/>
</dbReference>
<evidence type="ECO:0000259" key="10">
    <source>
        <dbReference type="PROSITE" id="PS50095"/>
    </source>
</evidence>
<dbReference type="FunFam" id="1.10.287.70:FF:000086">
    <property type="entry name" value="Polycystic kidney disease 2"/>
    <property type="match status" value="1"/>
</dbReference>
<keyword evidence="3 9" id="KW-0812">Transmembrane</keyword>
<dbReference type="InterPro" id="IPR051223">
    <property type="entry name" value="Polycystin"/>
</dbReference>
<comment type="similarity">
    <text evidence="2">Belongs to the polycystin family.</text>
</comment>
<feature type="transmembrane region" description="Helical" evidence="9">
    <location>
        <begin position="1297"/>
        <end position="1317"/>
    </location>
</feature>
<evidence type="ECO:0000256" key="3">
    <source>
        <dbReference type="ARBA" id="ARBA00022692"/>
    </source>
</evidence>
<feature type="region of interest" description="Disordered" evidence="8">
    <location>
        <begin position="1114"/>
        <end position="1133"/>
    </location>
</feature>
<feature type="transmembrane region" description="Helical" evidence="9">
    <location>
        <begin position="1203"/>
        <end position="1226"/>
    </location>
</feature>
<evidence type="ECO:0000313" key="13">
    <source>
        <dbReference type="Proteomes" id="UP001152795"/>
    </source>
</evidence>
<dbReference type="SMART" id="SM00303">
    <property type="entry name" value="GPS"/>
    <property type="match status" value="1"/>
</dbReference>
<feature type="transmembrane region" description="Helical" evidence="9">
    <location>
        <begin position="834"/>
        <end position="854"/>
    </location>
</feature>
<comment type="caution">
    <text evidence="7">Lacks conserved residue(s) required for the propagation of feature annotation.</text>
</comment>
<evidence type="ECO:0000256" key="8">
    <source>
        <dbReference type="SAM" id="MobiDB-lite"/>
    </source>
</evidence>
<feature type="transmembrane region" description="Helical" evidence="9">
    <location>
        <begin position="1040"/>
        <end position="1061"/>
    </location>
</feature>
<dbReference type="InterPro" id="IPR014010">
    <property type="entry name" value="REJ_dom"/>
</dbReference>
<dbReference type="InterPro" id="IPR000434">
    <property type="entry name" value="PC1"/>
</dbReference>
<dbReference type="Proteomes" id="UP001152795">
    <property type="component" value="Unassembled WGS sequence"/>
</dbReference>
<evidence type="ECO:0000256" key="9">
    <source>
        <dbReference type="SAM" id="Phobius"/>
    </source>
</evidence>
<dbReference type="PROSITE" id="PS50095">
    <property type="entry name" value="PLAT"/>
    <property type="match status" value="1"/>
</dbReference>
<feature type="transmembrane region" description="Helical" evidence="9">
    <location>
        <begin position="1824"/>
        <end position="1845"/>
    </location>
</feature>
<dbReference type="GO" id="GO:0050982">
    <property type="term" value="P:detection of mechanical stimulus"/>
    <property type="evidence" value="ECO:0007669"/>
    <property type="project" value="TreeGrafter"/>
</dbReference>
<accession>A0A7D9EI06</accession>
<dbReference type="PRINTS" id="PR00500">
    <property type="entry name" value="POLYCYSTIN1"/>
</dbReference>